<dbReference type="EMBL" id="UYJE01010433">
    <property type="protein sequence ID" value="VDI83151.1"/>
    <property type="molecule type" value="Genomic_DNA"/>
</dbReference>
<dbReference type="Proteomes" id="UP000596742">
    <property type="component" value="Unassembled WGS sequence"/>
</dbReference>
<comment type="caution">
    <text evidence="2">The sequence shown here is derived from an EMBL/GenBank/DDBJ whole genome shotgun (WGS) entry which is preliminary data.</text>
</comment>
<evidence type="ECO:0000256" key="1">
    <source>
        <dbReference type="SAM" id="MobiDB-lite"/>
    </source>
</evidence>
<name>A0A8B6HQA6_MYTGA</name>
<gene>
    <name evidence="2" type="ORF">MGAL_10B016815</name>
</gene>
<protein>
    <submittedName>
        <fullName evidence="2">Uncharacterized protein</fullName>
    </submittedName>
</protein>
<accession>A0A8B6HQA6</accession>
<sequence>MNIKEPSWKEVSDVVKKTRSASSPGPNGIPYKINMRRYVLKVLEETVTWARMAFNPKKSRALVISVGLSYGLQQAHLQKHGRNYKKG</sequence>
<feature type="compositionally biased region" description="Basic and acidic residues" evidence="1">
    <location>
        <begin position="1"/>
        <end position="16"/>
    </location>
</feature>
<keyword evidence="3" id="KW-1185">Reference proteome</keyword>
<evidence type="ECO:0000313" key="3">
    <source>
        <dbReference type="Proteomes" id="UP000596742"/>
    </source>
</evidence>
<organism evidence="2 3">
    <name type="scientific">Mytilus galloprovincialis</name>
    <name type="common">Mediterranean mussel</name>
    <dbReference type="NCBI Taxonomy" id="29158"/>
    <lineage>
        <taxon>Eukaryota</taxon>
        <taxon>Metazoa</taxon>
        <taxon>Spiralia</taxon>
        <taxon>Lophotrochozoa</taxon>
        <taxon>Mollusca</taxon>
        <taxon>Bivalvia</taxon>
        <taxon>Autobranchia</taxon>
        <taxon>Pteriomorphia</taxon>
        <taxon>Mytilida</taxon>
        <taxon>Mytiloidea</taxon>
        <taxon>Mytilidae</taxon>
        <taxon>Mytilinae</taxon>
        <taxon>Mytilus</taxon>
    </lineage>
</organism>
<proteinExistence type="predicted"/>
<evidence type="ECO:0000313" key="2">
    <source>
        <dbReference type="EMBL" id="VDI83151.1"/>
    </source>
</evidence>
<feature type="region of interest" description="Disordered" evidence="1">
    <location>
        <begin position="1"/>
        <end position="28"/>
    </location>
</feature>
<dbReference type="AlphaFoldDB" id="A0A8B6HQA6"/>
<reference evidence="2" key="1">
    <citation type="submission" date="2018-11" db="EMBL/GenBank/DDBJ databases">
        <authorList>
            <person name="Alioto T."/>
            <person name="Alioto T."/>
        </authorList>
    </citation>
    <scope>NUCLEOTIDE SEQUENCE</scope>
</reference>